<evidence type="ECO:0000256" key="4">
    <source>
        <dbReference type="ARBA" id="ARBA00022741"/>
    </source>
</evidence>
<dbReference type="GO" id="GO:0016020">
    <property type="term" value="C:membrane"/>
    <property type="evidence" value="ECO:0007669"/>
    <property type="project" value="TreeGrafter"/>
</dbReference>
<keyword evidence="4" id="KW-0547">Nucleotide-binding</keyword>
<comment type="similarity">
    <text evidence="1">Belongs to the eukaryotic diacylglycerol kinase family.</text>
</comment>
<sequence length="524" mass="58930">MTSVDFSPGSSFRSGSSITYTIFLFVNPTSGGNKANVFTKSGMEMFKISNPVMASVHIYDIREGESGSKEGFLKVKEITNNMKDESVPIYIIAAGGDGTVMWCVDELEKSQVNFEKLAIGVIPFGTGNDFSRALNWMTILDNPFDNGLHRFRQLINDWVTADIIEHDIWSVKAVVDSYGCFYKVDSFSRKKKVVNKQGKGGKQGGGNHEYMKTVDRGSNTIATELTFRMSNYFSVGIESRIGIGFDRNRTKNAFLNKIRYALEGVKNTFRHTTPVYDIIDKCTVEINDDLEHSCGKKNNDQNNSYNNGTVKSVPGIRMTSPSDKVLFVTDKNERLKKNSCRCIRTGDTVFSHKNGMTDQDHLLFHNSTENVQSPTLLPCASLIFINIPSFASGNDIWRYCKGNCGVKYKFKSESIENMLFEQQKMGDEKIECVSFPSAVAIGLEIAIKGMGRRVFQTEGPVRLHFKQKNSLATGRKVYFQVDGEFLIAYHPLYFDVTHSRKIRVLQGKAERTLHGNTLFKSNLH</sequence>
<dbReference type="InterPro" id="IPR037607">
    <property type="entry name" value="DGK"/>
</dbReference>
<reference evidence="8 9" key="1">
    <citation type="submission" date="2023-10" db="EMBL/GenBank/DDBJ databases">
        <title>Comparative genomics analysis reveals potential genetic determinants of host preference in Cryptosporidium xiaoi.</title>
        <authorList>
            <person name="Xiao L."/>
            <person name="Li J."/>
        </authorList>
    </citation>
    <scope>NUCLEOTIDE SEQUENCE [LARGE SCALE GENOMIC DNA]</scope>
    <source>
        <strain evidence="8 9">52996</strain>
    </source>
</reference>
<evidence type="ECO:0000256" key="1">
    <source>
        <dbReference type="ARBA" id="ARBA00009280"/>
    </source>
</evidence>
<dbReference type="Pfam" id="PF00609">
    <property type="entry name" value="DAGK_acc"/>
    <property type="match status" value="2"/>
</dbReference>
<dbReference type="Proteomes" id="UP001311799">
    <property type="component" value="Unassembled WGS sequence"/>
</dbReference>
<evidence type="ECO:0000259" key="7">
    <source>
        <dbReference type="PROSITE" id="PS50146"/>
    </source>
</evidence>
<evidence type="ECO:0000256" key="5">
    <source>
        <dbReference type="ARBA" id="ARBA00022777"/>
    </source>
</evidence>
<keyword evidence="3" id="KW-0808">Transferase</keyword>
<dbReference type="SUPFAM" id="SSF111331">
    <property type="entry name" value="NAD kinase/diacylglycerol kinase-like"/>
    <property type="match status" value="1"/>
</dbReference>
<dbReference type="InterPro" id="IPR001206">
    <property type="entry name" value="Diacylglycerol_kinase_cat_dom"/>
</dbReference>
<evidence type="ECO:0000313" key="8">
    <source>
        <dbReference type="EMBL" id="KAK6591188.1"/>
    </source>
</evidence>
<keyword evidence="5 8" id="KW-0418">Kinase</keyword>
<protein>
    <recommendedName>
        <fullName evidence="2">diacylglycerol kinase (ATP)</fullName>
        <ecNumber evidence="2">2.7.1.107</ecNumber>
    </recommendedName>
</protein>
<dbReference type="PANTHER" id="PTHR11255">
    <property type="entry name" value="DIACYLGLYCEROL KINASE"/>
    <property type="match status" value="1"/>
</dbReference>
<gene>
    <name evidence="8" type="ORF">RS030_101586</name>
</gene>
<organism evidence="8 9">
    <name type="scientific">Cryptosporidium xiaoi</name>
    <dbReference type="NCBI Taxonomy" id="659607"/>
    <lineage>
        <taxon>Eukaryota</taxon>
        <taxon>Sar</taxon>
        <taxon>Alveolata</taxon>
        <taxon>Apicomplexa</taxon>
        <taxon>Conoidasida</taxon>
        <taxon>Coccidia</taxon>
        <taxon>Eucoccidiorida</taxon>
        <taxon>Eimeriorina</taxon>
        <taxon>Cryptosporidiidae</taxon>
        <taxon>Cryptosporidium</taxon>
    </lineage>
</organism>
<comment type="caution">
    <text evidence="8">The sequence shown here is derived from an EMBL/GenBank/DDBJ whole genome shotgun (WGS) entry which is preliminary data.</text>
</comment>
<evidence type="ECO:0000313" key="9">
    <source>
        <dbReference type="Proteomes" id="UP001311799"/>
    </source>
</evidence>
<dbReference type="PANTHER" id="PTHR11255:SF121">
    <property type="entry name" value="DIACYLGLYCEROL KINASE (ATP)"/>
    <property type="match status" value="1"/>
</dbReference>
<dbReference type="EC" id="2.7.1.107" evidence="2"/>
<evidence type="ECO:0000256" key="2">
    <source>
        <dbReference type="ARBA" id="ARBA00012133"/>
    </source>
</evidence>
<dbReference type="InterPro" id="IPR017438">
    <property type="entry name" value="ATP-NAD_kinase_N"/>
</dbReference>
<keyword evidence="9" id="KW-1185">Reference proteome</keyword>
<dbReference type="InterPro" id="IPR000756">
    <property type="entry name" value="Diacylglycerol_kin_accessory"/>
</dbReference>
<dbReference type="InterPro" id="IPR016064">
    <property type="entry name" value="NAD/diacylglycerol_kinase_sf"/>
</dbReference>
<evidence type="ECO:0000256" key="6">
    <source>
        <dbReference type="ARBA" id="ARBA00022840"/>
    </source>
</evidence>
<name>A0AAV9Y2I7_9CRYT</name>
<dbReference type="Gene3D" id="3.40.50.10330">
    <property type="entry name" value="Probable inorganic polyphosphate/atp-NAD kinase, domain 1"/>
    <property type="match status" value="1"/>
</dbReference>
<dbReference type="GO" id="GO:0007200">
    <property type="term" value="P:phospholipase C-activating G protein-coupled receptor signaling pathway"/>
    <property type="evidence" value="ECO:0007669"/>
    <property type="project" value="InterPro"/>
</dbReference>
<dbReference type="AlphaFoldDB" id="A0AAV9Y2I7"/>
<dbReference type="PROSITE" id="PS50146">
    <property type="entry name" value="DAGK"/>
    <property type="match status" value="1"/>
</dbReference>
<evidence type="ECO:0000256" key="3">
    <source>
        <dbReference type="ARBA" id="ARBA00022679"/>
    </source>
</evidence>
<keyword evidence="6" id="KW-0067">ATP-binding</keyword>
<dbReference type="EMBL" id="JAWDEY010000001">
    <property type="protein sequence ID" value="KAK6591188.1"/>
    <property type="molecule type" value="Genomic_DNA"/>
</dbReference>
<dbReference type="GO" id="GO:0004143">
    <property type="term" value="F:ATP-dependent diacylglycerol kinase activity"/>
    <property type="evidence" value="ECO:0007669"/>
    <property type="project" value="UniProtKB-EC"/>
</dbReference>
<proteinExistence type="inferred from homology"/>
<accession>A0AAV9Y2I7</accession>
<dbReference type="Pfam" id="PF00781">
    <property type="entry name" value="DAGK_cat"/>
    <property type="match status" value="1"/>
</dbReference>
<dbReference type="SMART" id="SM00046">
    <property type="entry name" value="DAGKc"/>
    <property type="match status" value="1"/>
</dbReference>
<feature type="domain" description="DAGKc" evidence="7">
    <location>
        <begin position="17"/>
        <end position="177"/>
    </location>
</feature>
<dbReference type="GO" id="GO:0005524">
    <property type="term" value="F:ATP binding"/>
    <property type="evidence" value="ECO:0007669"/>
    <property type="project" value="UniProtKB-KW"/>
</dbReference>